<reference evidence="1 2" key="1">
    <citation type="submission" date="2019-07" db="EMBL/GenBank/DDBJ databases">
        <title>Whole genome shotgun sequence of Oceanithermus desulfurans NBRC 100063.</title>
        <authorList>
            <person name="Hosoyama A."/>
            <person name="Uohara A."/>
            <person name="Ohji S."/>
            <person name="Ichikawa N."/>
        </authorList>
    </citation>
    <scope>NUCLEOTIDE SEQUENCE [LARGE SCALE GENOMIC DNA]</scope>
    <source>
        <strain evidence="1 2">NBRC 100063</strain>
    </source>
</reference>
<dbReference type="OrthoDB" id="495362at2"/>
<proteinExistence type="predicted"/>
<organism evidence="1 2">
    <name type="scientific">Oceanithermus desulfurans NBRC 100063</name>
    <dbReference type="NCBI Taxonomy" id="1227550"/>
    <lineage>
        <taxon>Bacteria</taxon>
        <taxon>Thermotogati</taxon>
        <taxon>Deinococcota</taxon>
        <taxon>Deinococci</taxon>
        <taxon>Thermales</taxon>
        <taxon>Thermaceae</taxon>
        <taxon>Oceanithermus</taxon>
    </lineage>
</organism>
<sequence length="105" mass="12211">MSDLTHLNQLAEHYMHEHTFRKGDLVTWKPGLRNRKMPDYGEPMVVVEVLSEPVYDQTADSGSPYFREPLTVRCLLVDEDGDALVFYYDARRLMPYGDWRSSVAN</sequence>
<name>A0A511RNG5_9DEIN</name>
<comment type="caution">
    <text evidence="1">The sequence shown here is derived from an EMBL/GenBank/DDBJ whole genome shotgun (WGS) entry which is preliminary data.</text>
</comment>
<dbReference type="RefSeq" id="WP_147148000.1">
    <property type="nucleotide sequence ID" value="NZ_BJXN01000012.1"/>
</dbReference>
<evidence type="ECO:0000313" key="1">
    <source>
        <dbReference type="EMBL" id="GEM90346.1"/>
    </source>
</evidence>
<dbReference type="Proteomes" id="UP000321827">
    <property type="component" value="Unassembled WGS sequence"/>
</dbReference>
<gene>
    <name evidence="1" type="ORF">ODE01S_17800</name>
</gene>
<evidence type="ECO:0000313" key="2">
    <source>
        <dbReference type="Proteomes" id="UP000321827"/>
    </source>
</evidence>
<dbReference type="EMBL" id="BJXN01000012">
    <property type="protein sequence ID" value="GEM90346.1"/>
    <property type="molecule type" value="Genomic_DNA"/>
</dbReference>
<protein>
    <submittedName>
        <fullName evidence="1">Uncharacterized protein</fullName>
    </submittedName>
</protein>
<dbReference type="AlphaFoldDB" id="A0A511RNG5"/>
<accession>A0A511RNG5</accession>